<accession>A0A5N8XWM3</accession>
<evidence type="ECO:0000259" key="1">
    <source>
        <dbReference type="SMART" id="SM00943"/>
    </source>
</evidence>
<dbReference type="SUPFAM" id="SSF56747">
    <property type="entry name" value="Prim-pol domain"/>
    <property type="match status" value="1"/>
</dbReference>
<organism evidence="2 3">
    <name type="scientific">Streptomyces spongiae</name>
    <dbReference type="NCBI Taxonomy" id="565072"/>
    <lineage>
        <taxon>Bacteria</taxon>
        <taxon>Bacillati</taxon>
        <taxon>Actinomycetota</taxon>
        <taxon>Actinomycetes</taxon>
        <taxon>Kitasatosporales</taxon>
        <taxon>Streptomycetaceae</taxon>
        <taxon>Streptomyces</taxon>
    </lineage>
</organism>
<feature type="non-terminal residue" evidence="2">
    <location>
        <position position="198"/>
    </location>
</feature>
<name>A0A5N8XWM3_9ACTN</name>
<dbReference type="AlphaFoldDB" id="A0A5N8XWM3"/>
<dbReference type="EMBL" id="VJZC01000637">
    <property type="protein sequence ID" value="MPY63780.1"/>
    <property type="molecule type" value="Genomic_DNA"/>
</dbReference>
<evidence type="ECO:0000313" key="3">
    <source>
        <dbReference type="Proteomes" id="UP000400924"/>
    </source>
</evidence>
<dbReference type="SMART" id="SM00943">
    <property type="entry name" value="Prim-Pol"/>
    <property type="match status" value="1"/>
</dbReference>
<dbReference type="Proteomes" id="UP000400924">
    <property type="component" value="Unassembled WGS sequence"/>
</dbReference>
<evidence type="ECO:0000313" key="2">
    <source>
        <dbReference type="EMBL" id="MPY63780.1"/>
    </source>
</evidence>
<proteinExistence type="predicted"/>
<dbReference type="RefSeq" id="WP_194238828.1">
    <property type="nucleotide sequence ID" value="NZ_VJZC01000637.1"/>
</dbReference>
<reference evidence="2 3" key="1">
    <citation type="submission" date="2019-07" db="EMBL/GenBank/DDBJ databases">
        <title>New species of Amycolatopsis and Streptomyces.</title>
        <authorList>
            <person name="Duangmal K."/>
            <person name="Teo W.F.A."/>
            <person name="Lipun K."/>
        </authorList>
    </citation>
    <scope>NUCLEOTIDE SEQUENCE [LARGE SCALE GENOMIC DNA]</scope>
    <source>
        <strain evidence="2 3">NBRC 106415</strain>
    </source>
</reference>
<gene>
    <name evidence="2" type="ORF">FNH08_43465</name>
</gene>
<dbReference type="Pfam" id="PF09250">
    <property type="entry name" value="Prim-Pol"/>
    <property type="match status" value="1"/>
</dbReference>
<sequence length="198" mass="20468">MTHDPRSALLPAALQAAARGWSVIPLRPGGKMPALHGEDACPRAGECAEGHLKPEQRATTDPTRIHAAWGAHPFNVGIATGPSGLVVVDLDAPKTKGSSDAPGGATNFAALCERAGVPWPTTYTVRTRGGQHLYFTAPPGPRLANSAGSLAPLVDTRAWGGHVVAPGSIIDGATYEVTHPAPVASLPDWLLQHLTSPP</sequence>
<feature type="domain" description="DNA primase/polymerase bifunctional N-terminal" evidence="1">
    <location>
        <begin position="13"/>
        <end position="190"/>
    </location>
</feature>
<dbReference type="InterPro" id="IPR015330">
    <property type="entry name" value="DNA_primase/pol_bifunc_N"/>
</dbReference>
<protein>
    <submittedName>
        <fullName evidence="2">Bifunctional DNA primase/polymerase</fullName>
    </submittedName>
</protein>
<dbReference type="CDD" id="cd04859">
    <property type="entry name" value="Prim_Pol"/>
    <property type="match status" value="1"/>
</dbReference>
<keyword evidence="3" id="KW-1185">Reference proteome</keyword>
<comment type="caution">
    <text evidence="2">The sequence shown here is derived from an EMBL/GenBank/DDBJ whole genome shotgun (WGS) entry which is preliminary data.</text>
</comment>